<dbReference type="Proteomes" id="UP000006755">
    <property type="component" value="Unassembled WGS sequence"/>
</dbReference>
<dbReference type="Pfam" id="PF12625">
    <property type="entry name" value="Arabinose_bd"/>
    <property type="match status" value="1"/>
</dbReference>
<dbReference type="Pfam" id="PF12833">
    <property type="entry name" value="HTH_18"/>
    <property type="match status" value="1"/>
</dbReference>
<comment type="caution">
    <text evidence="5">The sequence shown here is derived from an EMBL/GenBank/DDBJ whole genome shotgun (WGS) entry which is preliminary data.</text>
</comment>
<gene>
    <name evidence="5" type="ORF">B3C1_02010</name>
</gene>
<evidence type="ECO:0000313" key="6">
    <source>
        <dbReference type="Proteomes" id="UP000006755"/>
    </source>
</evidence>
<evidence type="ECO:0000313" key="5">
    <source>
        <dbReference type="EMBL" id="EKE77547.1"/>
    </source>
</evidence>
<dbReference type="PANTHER" id="PTHR47894">
    <property type="entry name" value="HTH-TYPE TRANSCRIPTIONAL REGULATOR GADX"/>
    <property type="match status" value="1"/>
</dbReference>
<keyword evidence="2" id="KW-0238">DNA-binding</keyword>
<name>K2JSQ6_9GAMM</name>
<dbReference type="RefSeq" id="WP_008482557.1">
    <property type="nucleotide sequence ID" value="NZ_AMRI01000002.1"/>
</dbReference>
<dbReference type="SMART" id="SM00342">
    <property type="entry name" value="HTH_ARAC"/>
    <property type="match status" value="1"/>
</dbReference>
<dbReference type="EMBL" id="AMRI01000002">
    <property type="protein sequence ID" value="EKE77547.1"/>
    <property type="molecule type" value="Genomic_DNA"/>
</dbReference>
<dbReference type="InterPro" id="IPR032687">
    <property type="entry name" value="AraC-type_N"/>
</dbReference>
<evidence type="ECO:0000256" key="3">
    <source>
        <dbReference type="ARBA" id="ARBA00023163"/>
    </source>
</evidence>
<keyword evidence="3" id="KW-0804">Transcription</keyword>
<dbReference type="Gene3D" id="1.10.10.60">
    <property type="entry name" value="Homeodomain-like"/>
    <property type="match status" value="1"/>
</dbReference>
<keyword evidence="1" id="KW-0805">Transcription regulation</keyword>
<evidence type="ECO:0000256" key="2">
    <source>
        <dbReference type="ARBA" id="ARBA00023125"/>
    </source>
</evidence>
<dbReference type="PATRIC" id="fig|745411.4.peg.392"/>
<evidence type="ECO:0000256" key="1">
    <source>
        <dbReference type="ARBA" id="ARBA00023015"/>
    </source>
</evidence>
<proteinExistence type="predicted"/>
<reference evidence="5 6" key="1">
    <citation type="journal article" date="2012" name="J. Bacteriol.">
        <title>Genome Sequence of Gallaecimonas xiamenensis Type Strain 3-C-1.</title>
        <authorList>
            <person name="Lai Q."/>
            <person name="Wang L."/>
            <person name="Wang W."/>
            <person name="Shao Z."/>
        </authorList>
    </citation>
    <scope>NUCLEOTIDE SEQUENCE [LARGE SCALE GENOMIC DNA]</scope>
    <source>
        <strain evidence="5 6">3-C-1</strain>
    </source>
</reference>
<organism evidence="5 6">
    <name type="scientific">Gallaecimonas xiamenensis 3-C-1</name>
    <dbReference type="NCBI Taxonomy" id="745411"/>
    <lineage>
        <taxon>Bacteria</taxon>
        <taxon>Pseudomonadati</taxon>
        <taxon>Pseudomonadota</taxon>
        <taxon>Gammaproteobacteria</taxon>
        <taxon>Enterobacterales</taxon>
        <taxon>Gallaecimonadaceae</taxon>
        <taxon>Gallaecimonas</taxon>
    </lineage>
</organism>
<dbReference type="OrthoDB" id="5582699at2"/>
<dbReference type="AlphaFoldDB" id="K2JSQ6"/>
<dbReference type="STRING" id="745411.B3C1_02010"/>
<sequence length="328" mass="36490">MRSWFALEDKVLPPTLAQAMVKVAARRGLDPDRLLRGTGLFEADLGRSNYRLAPSQLLRLAQQCQRQGPADLGFLVGHHLLRGEDELALALRSVPDLRRFFLVLARGRGAWMPLQFLRLEAGGERLYCYLHDSLGLGPAQGFFTQIALGLLAATLRLQLDGRQALSLALAEPVPKALHLYQTHLGLDLAFDSPQTVLSFPRSWWQAPFLEADAVQFAKARASVGAKEPLGLLEWVMRLQLRHLKEPLSLEATAALAGLSPASLKRQLKCQGSSFQHCCDQARKARALHWLCACGASNEVLAQRLGYSDVHNFRRSFKRWTGLVPSVFR</sequence>
<dbReference type="PANTHER" id="PTHR47894:SF1">
    <property type="entry name" value="HTH-TYPE TRANSCRIPTIONAL REGULATOR VQSM"/>
    <property type="match status" value="1"/>
</dbReference>
<dbReference type="GO" id="GO:0005829">
    <property type="term" value="C:cytosol"/>
    <property type="evidence" value="ECO:0007669"/>
    <property type="project" value="TreeGrafter"/>
</dbReference>
<dbReference type="eggNOG" id="COG2207">
    <property type="taxonomic scope" value="Bacteria"/>
</dbReference>
<dbReference type="InterPro" id="IPR018060">
    <property type="entry name" value="HTH_AraC"/>
</dbReference>
<dbReference type="PROSITE" id="PS01124">
    <property type="entry name" value="HTH_ARAC_FAMILY_2"/>
    <property type="match status" value="1"/>
</dbReference>
<keyword evidence="6" id="KW-1185">Reference proteome</keyword>
<protein>
    <submittedName>
        <fullName evidence="5">AraC family transcriptional regulator</fullName>
    </submittedName>
</protein>
<accession>K2JSQ6</accession>
<dbReference type="InterPro" id="IPR009057">
    <property type="entry name" value="Homeodomain-like_sf"/>
</dbReference>
<evidence type="ECO:0000259" key="4">
    <source>
        <dbReference type="PROSITE" id="PS01124"/>
    </source>
</evidence>
<dbReference type="GO" id="GO:0000976">
    <property type="term" value="F:transcription cis-regulatory region binding"/>
    <property type="evidence" value="ECO:0007669"/>
    <property type="project" value="TreeGrafter"/>
</dbReference>
<dbReference type="SUPFAM" id="SSF46689">
    <property type="entry name" value="Homeodomain-like"/>
    <property type="match status" value="1"/>
</dbReference>
<feature type="domain" description="HTH araC/xylS-type" evidence="4">
    <location>
        <begin position="233"/>
        <end position="328"/>
    </location>
</feature>
<dbReference type="GO" id="GO:0003700">
    <property type="term" value="F:DNA-binding transcription factor activity"/>
    <property type="evidence" value="ECO:0007669"/>
    <property type="project" value="InterPro"/>
</dbReference>